<comment type="subcellular location">
    <subcellularLocation>
        <location evidence="2">Membrane</location>
        <topology evidence="2">Single-pass membrane protein</topology>
    </subcellularLocation>
</comment>
<keyword evidence="17" id="KW-1185">Reference proteome</keyword>
<organism evidence="16 17">
    <name type="scientific">Crucibulum laeve</name>
    <dbReference type="NCBI Taxonomy" id="68775"/>
    <lineage>
        <taxon>Eukaryota</taxon>
        <taxon>Fungi</taxon>
        <taxon>Dikarya</taxon>
        <taxon>Basidiomycota</taxon>
        <taxon>Agaricomycotina</taxon>
        <taxon>Agaricomycetes</taxon>
        <taxon>Agaricomycetidae</taxon>
        <taxon>Agaricales</taxon>
        <taxon>Agaricineae</taxon>
        <taxon>Nidulariaceae</taxon>
        <taxon>Crucibulum</taxon>
    </lineage>
</organism>
<dbReference type="InterPro" id="IPR036396">
    <property type="entry name" value="Cyt_P450_sf"/>
</dbReference>
<dbReference type="PANTHER" id="PTHR46300">
    <property type="entry name" value="P450, PUTATIVE (EUROFUNG)-RELATED-RELATED"/>
    <property type="match status" value="1"/>
</dbReference>
<dbReference type="GO" id="GO:0016705">
    <property type="term" value="F:oxidoreductase activity, acting on paired donors, with incorporation or reduction of molecular oxygen"/>
    <property type="evidence" value="ECO:0007669"/>
    <property type="project" value="InterPro"/>
</dbReference>
<evidence type="ECO:0000313" key="16">
    <source>
        <dbReference type="EMBL" id="TFK38919.1"/>
    </source>
</evidence>
<dbReference type="Proteomes" id="UP000308652">
    <property type="component" value="Unassembled WGS sequence"/>
</dbReference>
<evidence type="ECO:0000256" key="15">
    <source>
        <dbReference type="RuleBase" id="RU000461"/>
    </source>
</evidence>
<protein>
    <submittedName>
        <fullName evidence="16">Cytochrome P450</fullName>
    </submittedName>
</protein>
<evidence type="ECO:0000256" key="6">
    <source>
        <dbReference type="ARBA" id="ARBA00022692"/>
    </source>
</evidence>
<dbReference type="PANTHER" id="PTHR46300:SF2">
    <property type="entry name" value="CYTOCHROME P450 MONOOXYGENASE ALNH-RELATED"/>
    <property type="match status" value="1"/>
</dbReference>
<keyword evidence="8" id="KW-1133">Transmembrane helix</keyword>
<gene>
    <name evidence="16" type="ORF">BDQ12DRAFT_735143</name>
</gene>
<dbReference type="GO" id="GO:0005506">
    <property type="term" value="F:iron ion binding"/>
    <property type="evidence" value="ECO:0007669"/>
    <property type="project" value="InterPro"/>
</dbReference>
<evidence type="ECO:0000256" key="12">
    <source>
        <dbReference type="ARBA" id="ARBA00023136"/>
    </source>
</evidence>
<evidence type="ECO:0000256" key="8">
    <source>
        <dbReference type="ARBA" id="ARBA00022989"/>
    </source>
</evidence>
<dbReference type="GO" id="GO:0004497">
    <property type="term" value="F:monooxygenase activity"/>
    <property type="evidence" value="ECO:0007669"/>
    <property type="project" value="UniProtKB-KW"/>
</dbReference>
<evidence type="ECO:0000256" key="10">
    <source>
        <dbReference type="ARBA" id="ARBA00023004"/>
    </source>
</evidence>
<keyword evidence="13" id="KW-0325">Glycoprotein</keyword>
<dbReference type="InterPro" id="IPR001128">
    <property type="entry name" value="Cyt_P450"/>
</dbReference>
<dbReference type="AlphaFoldDB" id="A0A5C3M0G8"/>
<keyword evidence="11 15" id="KW-0503">Monooxygenase</keyword>
<keyword evidence="6" id="KW-0812">Transmembrane</keyword>
<evidence type="ECO:0000256" key="2">
    <source>
        <dbReference type="ARBA" id="ARBA00004167"/>
    </source>
</evidence>
<dbReference type="GO" id="GO:0020037">
    <property type="term" value="F:heme binding"/>
    <property type="evidence" value="ECO:0007669"/>
    <property type="project" value="InterPro"/>
</dbReference>
<comment type="cofactor">
    <cofactor evidence="1 14">
        <name>heme</name>
        <dbReference type="ChEBI" id="CHEBI:30413"/>
    </cofactor>
</comment>
<dbReference type="PRINTS" id="PR00463">
    <property type="entry name" value="EP450I"/>
</dbReference>
<keyword evidence="7 14" id="KW-0479">Metal-binding</keyword>
<dbReference type="OrthoDB" id="2789670at2759"/>
<keyword evidence="5 14" id="KW-0349">Heme</keyword>
<dbReference type="InterPro" id="IPR050364">
    <property type="entry name" value="Cytochrome_P450_fung"/>
</dbReference>
<keyword evidence="12" id="KW-0472">Membrane</keyword>
<evidence type="ECO:0000256" key="9">
    <source>
        <dbReference type="ARBA" id="ARBA00023002"/>
    </source>
</evidence>
<dbReference type="STRING" id="68775.A0A5C3M0G8"/>
<keyword evidence="10 14" id="KW-0408">Iron</keyword>
<evidence type="ECO:0000256" key="1">
    <source>
        <dbReference type="ARBA" id="ARBA00001971"/>
    </source>
</evidence>
<evidence type="ECO:0000256" key="11">
    <source>
        <dbReference type="ARBA" id="ARBA00023033"/>
    </source>
</evidence>
<evidence type="ECO:0000256" key="7">
    <source>
        <dbReference type="ARBA" id="ARBA00022723"/>
    </source>
</evidence>
<dbReference type="PROSITE" id="PS00086">
    <property type="entry name" value="CYTOCHROME_P450"/>
    <property type="match status" value="1"/>
</dbReference>
<evidence type="ECO:0000256" key="3">
    <source>
        <dbReference type="ARBA" id="ARBA00005179"/>
    </source>
</evidence>
<evidence type="ECO:0000256" key="4">
    <source>
        <dbReference type="ARBA" id="ARBA00010617"/>
    </source>
</evidence>
<accession>A0A5C3M0G8</accession>
<evidence type="ECO:0000256" key="14">
    <source>
        <dbReference type="PIRSR" id="PIRSR602401-1"/>
    </source>
</evidence>
<reference evidence="16 17" key="1">
    <citation type="journal article" date="2019" name="Nat. Ecol. Evol.">
        <title>Megaphylogeny resolves global patterns of mushroom evolution.</title>
        <authorList>
            <person name="Varga T."/>
            <person name="Krizsan K."/>
            <person name="Foldi C."/>
            <person name="Dima B."/>
            <person name="Sanchez-Garcia M."/>
            <person name="Sanchez-Ramirez S."/>
            <person name="Szollosi G.J."/>
            <person name="Szarkandi J.G."/>
            <person name="Papp V."/>
            <person name="Albert L."/>
            <person name="Andreopoulos W."/>
            <person name="Angelini C."/>
            <person name="Antonin V."/>
            <person name="Barry K.W."/>
            <person name="Bougher N.L."/>
            <person name="Buchanan P."/>
            <person name="Buyck B."/>
            <person name="Bense V."/>
            <person name="Catcheside P."/>
            <person name="Chovatia M."/>
            <person name="Cooper J."/>
            <person name="Damon W."/>
            <person name="Desjardin D."/>
            <person name="Finy P."/>
            <person name="Geml J."/>
            <person name="Haridas S."/>
            <person name="Hughes K."/>
            <person name="Justo A."/>
            <person name="Karasinski D."/>
            <person name="Kautmanova I."/>
            <person name="Kiss B."/>
            <person name="Kocsube S."/>
            <person name="Kotiranta H."/>
            <person name="LaButti K.M."/>
            <person name="Lechner B.E."/>
            <person name="Liimatainen K."/>
            <person name="Lipzen A."/>
            <person name="Lukacs Z."/>
            <person name="Mihaltcheva S."/>
            <person name="Morgado L.N."/>
            <person name="Niskanen T."/>
            <person name="Noordeloos M.E."/>
            <person name="Ohm R.A."/>
            <person name="Ortiz-Santana B."/>
            <person name="Ovrebo C."/>
            <person name="Racz N."/>
            <person name="Riley R."/>
            <person name="Savchenko A."/>
            <person name="Shiryaev A."/>
            <person name="Soop K."/>
            <person name="Spirin V."/>
            <person name="Szebenyi C."/>
            <person name="Tomsovsky M."/>
            <person name="Tulloss R.E."/>
            <person name="Uehling J."/>
            <person name="Grigoriev I.V."/>
            <person name="Vagvolgyi C."/>
            <person name="Papp T."/>
            <person name="Martin F.M."/>
            <person name="Miettinen O."/>
            <person name="Hibbett D.S."/>
            <person name="Nagy L.G."/>
        </authorList>
    </citation>
    <scope>NUCLEOTIDE SEQUENCE [LARGE SCALE GENOMIC DNA]</scope>
    <source>
        <strain evidence="16 17">CBS 166.37</strain>
    </source>
</reference>
<comment type="pathway">
    <text evidence="3">Secondary metabolite biosynthesis.</text>
</comment>
<dbReference type="Gene3D" id="1.10.630.10">
    <property type="entry name" value="Cytochrome P450"/>
    <property type="match status" value="1"/>
</dbReference>
<dbReference type="EMBL" id="ML213601">
    <property type="protein sequence ID" value="TFK38919.1"/>
    <property type="molecule type" value="Genomic_DNA"/>
</dbReference>
<evidence type="ECO:0000256" key="5">
    <source>
        <dbReference type="ARBA" id="ARBA00022617"/>
    </source>
</evidence>
<dbReference type="GO" id="GO:0016020">
    <property type="term" value="C:membrane"/>
    <property type="evidence" value="ECO:0007669"/>
    <property type="project" value="UniProtKB-SubCell"/>
</dbReference>
<feature type="binding site" description="axial binding residue" evidence="14">
    <location>
        <position position="452"/>
    </location>
    <ligand>
        <name>heme</name>
        <dbReference type="ChEBI" id="CHEBI:30413"/>
    </ligand>
    <ligandPart>
        <name>Fe</name>
        <dbReference type="ChEBI" id="CHEBI:18248"/>
    </ligandPart>
</feature>
<name>A0A5C3M0G8_9AGAR</name>
<dbReference type="InterPro" id="IPR002401">
    <property type="entry name" value="Cyt_P450_E_grp-I"/>
</dbReference>
<keyword evidence="9 15" id="KW-0560">Oxidoreductase</keyword>
<evidence type="ECO:0000313" key="17">
    <source>
        <dbReference type="Proteomes" id="UP000308652"/>
    </source>
</evidence>
<comment type="similarity">
    <text evidence="4 15">Belongs to the cytochrome P450 family.</text>
</comment>
<sequence>MNSLIVIGASCFLATLLSIVLRRKADLPPVPDASWSTSGLADRPWRTYKKWSKSLGPIFSMRRNTTLPTLLRPFGFLLPNASTTIVIDSLDILVELFQKRSEIFSDRPWWPMVQLLGRQDNVGFIPYGNKLREARKLLHAELNPQVVRKWEPLVEEITQKLMIDLKNAPKGDADHLRRTIRQSVESLMFRLTYGVEPSEDFLSQMAEASKQTGAGLQPGRWAVNSFPILTYVPEWAPGASFKKWARQAKERYVKIVRDPFDMVKADMKYGTAGPSFVSNRLGALKEKSSPASKKLIMTTAGSVFNAGTDSTCSIIETLFVLLSLHPSVQEHIYKEIFDTLSTISIPFDSANSSLPRLPEPRDMKYLEYTESTIKEAFRFNTPVPLLAHTPSISNIYSDWRIPKGAWILANLWSINHDEKTFKDPYGFQADRFLDHAVRDPTSYAFGLGRRACPGVSFAMMFLRLVVVRTVSLFEILPIEGPSKTNLKELHFTTGITSSPKVVNCVFKPRDSNWQ</sequence>
<proteinExistence type="inferred from homology"/>
<dbReference type="SUPFAM" id="SSF48264">
    <property type="entry name" value="Cytochrome P450"/>
    <property type="match status" value="1"/>
</dbReference>
<dbReference type="Pfam" id="PF00067">
    <property type="entry name" value="p450"/>
    <property type="match status" value="1"/>
</dbReference>
<dbReference type="InterPro" id="IPR017972">
    <property type="entry name" value="Cyt_P450_CS"/>
</dbReference>
<evidence type="ECO:0000256" key="13">
    <source>
        <dbReference type="ARBA" id="ARBA00023180"/>
    </source>
</evidence>